<dbReference type="HOGENOM" id="CLU_008964_7_2_1"/>
<dbReference type="GO" id="GO:0016020">
    <property type="term" value="C:membrane"/>
    <property type="evidence" value="ECO:0007669"/>
    <property type="project" value="TreeGrafter"/>
</dbReference>
<dbReference type="InterPro" id="IPR001401">
    <property type="entry name" value="Dynamin_GTPase"/>
</dbReference>
<dbReference type="InterPro" id="IPR020850">
    <property type="entry name" value="GED_dom"/>
</dbReference>
<dbReference type="PROSITE" id="PS51718">
    <property type="entry name" value="G_DYNAMIN_2"/>
    <property type="match status" value="1"/>
</dbReference>
<dbReference type="PANTHER" id="PTHR11566">
    <property type="entry name" value="DYNAMIN"/>
    <property type="match status" value="1"/>
</dbReference>
<proteinExistence type="predicted"/>
<dbReference type="GO" id="GO:0006897">
    <property type="term" value="P:endocytosis"/>
    <property type="evidence" value="ECO:0007669"/>
    <property type="project" value="TreeGrafter"/>
</dbReference>
<reference evidence="5 6" key="1">
    <citation type="journal article" date="2012" name="PLoS Pathog.">
        <title>Diverse lifestyles and strategies of plant pathogenesis encoded in the genomes of eighteen Dothideomycetes fungi.</title>
        <authorList>
            <person name="Ohm R.A."/>
            <person name="Feau N."/>
            <person name="Henrissat B."/>
            <person name="Schoch C.L."/>
            <person name="Horwitz B.A."/>
            <person name="Barry K.W."/>
            <person name="Condon B.J."/>
            <person name="Copeland A.C."/>
            <person name="Dhillon B."/>
            <person name="Glaser F."/>
            <person name="Hesse C.N."/>
            <person name="Kosti I."/>
            <person name="LaButti K."/>
            <person name="Lindquist E.A."/>
            <person name="Lucas S."/>
            <person name="Salamov A.A."/>
            <person name="Bradshaw R.E."/>
            <person name="Ciuffetti L."/>
            <person name="Hamelin R.C."/>
            <person name="Kema G.H.J."/>
            <person name="Lawrence C."/>
            <person name="Scott J.A."/>
            <person name="Spatafora J.W."/>
            <person name="Turgeon B.G."/>
            <person name="de Wit P.J.G.M."/>
            <person name="Zhong S."/>
            <person name="Goodwin S.B."/>
            <person name="Grigoriev I.V."/>
        </authorList>
    </citation>
    <scope>NUCLEOTIDE SEQUENCE [LARGE SCALE GENOMIC DNA]</scope>
    <source>
        <strain evidence="5 6">SO2202</strain>
    </source>
</reference>
<dbReference type="Proteomes" id="UP000016931">
    <property type="component" value="Unassembled WGS sequence"/>
</dbReference>
<evidence type="ECO:0000259" key="3">
    <source>
        <dbReference type="PROSITE" id="PS51388"/>
    </source>
</evidence>
<protein>
    <submittedName>
        <fullName evidence="5">Dynamin_N-domain-containing protein</fullName>
    </submittedName>
</protein>
<dbReference type="PROSITE" id="PS51388">
    <property type="entry name" value="GED"/>
    <property type="match status" value="1"/>
</dbReference>
<name>N1QJT4_SPHMS</name>
<keyword evidence="1" id="KW-0547">Nucleotide-binding</keyword>
<evidence type="ECO:0000313" key="5">
    <source>
        <dbReference type="EMBL" id="EMF10804.1"/>
    </source>
</evidence>
<dbReference type="GO" id="GO:0000266">
    <property type="term" value="P:mitochondrial fission"/>
    <property type="evidence" value="ECO:0007669"/>
    <property type="project" value="TreeGrafter"/>
</dbReference>
<dbReference type="OMA" id="LPGNYNS"/>
<organism evidence="5 6">
    <name type="scientific">Sphaerulina musiva (strain SO2202)</name>
    <name type="common">Poplar stem canker fungus</name>
    <name type="synonym">Septoria musiva</name>
    <dbReference type="NCBI Taxonomy" id="692275"/>
    <lineage>
        <taxon>Eukaryota</taxon>
        <taxon>Fungi</taxon>
        <taxon>Dikarya</taxon>
        <taxon>Ascomycota</taxon>
        <taxon>Pezizomycotina</taxon>
        <taxon>Dothideomycetes</taxon>
        <taxon>Dothideomycetidae</taxon>
        <taxon>Mycosphaerellales</taxon>
        <taxon>Mycosphaerellaceae</taxon>
        <taxon>Sphaerulina</taxon>
    </lineage>
</organism>
<accession>N1QJT4</accession>
<feature type="domain" description="GED" evidence="3">
    <location>
        <begin position="665"/>
        <end position="750"/>
    </location>
</feature>
<dbReference type="GO" id="GO:0003924">
    <property type="term" value="F:GTPase activity"/>
    <property type="evidence" value="ECO:0007669"/>
    <property type="project" value="InterPro"/>
</dbReference>
<dbReference type="GeneID" id="27900179"/>
<dbReference type="SMART" id="SM00053">
    <property type="entry name" value="DYNc"/>
    <property type="match status" value="1"/>
</dbReference>
<dbReference type="EMBL" id="KB456267">
    <property type="protein sequence ID" value="EMF10804.1"/>
    <property type="molecule type" value="Genomic_DNA"/>
</dbReference>
<dbReference type="GO" id="GO:0005739">
    <property type="term" value="C:mitochondrion"/>
    <property type="evidence" value="ECO:0007669"/>
    <property type="project" value="TreeGrafter"/>
</dbReference>
<dbReference type="Pfam" id="PF01031">
    <property type="entry name" value="Dynamin_M"/>
    <property type="match status" value="1"/>
</dbReference>
<dbReference type="STRING" id="692275.N1QJT4"/>
<evidence type="ECO:0000256" key="2">
    <source>
        <dbReference type="ARBA" id="ARBA00023134"/>
    </source>
</evidence>
<dbReference type="InterPro" id="IPR045063">
    <property type="entry name" value="Dynamin_N"/>
</dbReference>
<evidence type="ECO:0000313" key="6">
    <source>
        <dbReference type="Proteomes" id="UP000016931"/>
    </source>
</evidence>
<dbReference type="GO" id="GO:0048312">
    <property type="term" value="P:intracellular distribution of mitochondria"/>
    <property type="evidence" value="ECO:0007669"/>
    <property type="project" value="TreeGrafter"/>
</dbReference>
<dbReference type="GO" id="GO:0008017">
    <property type="term" value="F:microtubule binding"/>
    <property type="evidence" value="ECO:0007669"/>
    <property type="project" value="TreeGrafter"/>
</dbReference>
<dbReference type="PRINTS" id="PR00195">
    <property type="entry name" value="DYNAMIN"/>
</dbReference>
<dbReference type="FunFam" id="3.40.50.300:FF:001425">
    <property type="entry name" value="Dynamin GTPase, putative"/>
    <property type="match status" value="1"/>
</dbReference>
<dbReference type="GO" id="GO:0005525">
    <property type="term" value="F:GTP binding"/>
    <property type="evidence" value="ECO:0007669"/>
    <property type="project" value="InterPro"/>
</dbReference>
<dbReference type="Gene3D" id="3.40.50.300">
    <property type="entry name" value="P-loop containing nucleotide triphosphate hydrolases"/>
    <property type="match status" value="1"/>
</dbReference>
<keyword evidence="2" id="KW-0342">GTP-binding</keyword>
<gene>
    <name evidence="5" type="ORF">SEPMUDRAFT_143425</name>
</gene>
<evidence type="ECO:0000259" key="4">
    <source>
        <dbReference type="PROSITE" id="PS51718"/>
    </source>
</evidence>
<dbReference type="eggNOG" id="KOG0446">
    <property type="taxonomic scope" value="Eukaryota"/>
</dbReference>
<dbReference type="CDD" id="cd08771">
    <property type="entry name" value="DLP_1"/>
    <property type="match status" value="1"/>
</dbReference>
<dbReference type="OrthoDB" id="415706at2759"/>
<dbReference type="GO" id="GO:0005874">
    <property type="term" value="C:microtubule"/>
    <property type="evidence" value="ECO:0007669"/>
    <property type="project" value="TreeGrafter"/>
</dbReference>
<dbReference type="InterPro" id="IPR027417">
    <property type="entry name" value="P-loop_NTPase"/>
</dbReference>
<dbReference type="AlphaFoldDB" id="N1QJT4"/>
<sequence>MSDDDDNAALSALQSAQSIKRLRQISSLRAGGISDKVNLPQLIVAGDQSAGKSSVLEGITGIPFPREEGVCTKFPTEVILEHTEGPTTVSASIIPHSLRQGEERAGLQAYSSSIATLEKLPTIIAEAGALMGLRGYGNNDQGPSFVEDVLQIKVTGPSGLHLSIVDLPGLISTPSEEQTEEDMNTVHRIVDSYLENPRTIVLAVVQASNDIANQGIIRKSKKFDRAGQRTVGIITKPDLINVGAEGRIAALAKNQDSTRLELGFFLLKNPTPREREDIVTQKQRSGNELRYFQCSPWKEQSLDPLRVGIDNLKTFIQDLLDQHIERELPKVRDDIKSVIRTTEEEIIALPPERSTTGHIRQYLSDIAMQYHSVAMAALNGEYHTGYASFFATDDTTIGSTRLRALIHIMNTDFSQIMRDRGQMLRAEKQEYVEPAIKSTSSVHGPKKSKKNKNFSALPEPYADVLPVNDGQIPPQIANHEQESAIEQDCVTESEMRNWVKRIYQTTRGRELPGNCNHTLLTELFHGQSKPWQRIATEHVANVHNSTVRFVNHVLAYLKIEAHVLVGIKEGIEVALQESKTKAEEELSKLWADEQEHPITYNHYYTDNVQKSRLDGTQKMLERALETAKVIKEDFLGTKSISNISVETLIAAVRSNVVVDMDEQACSEALDELKAYYKVALKTFVDNVCRQVVERHLLRNLPSIFSPRVVAMYTDEELEQIAGEKPEIVRKRKQLREQLGNLRVWLEVLRK</sequence>
<dbReference type="GO" id="GO:0016559">
    <property type="term" value="P:peroxisome fission"/>
    <property type="evidence" value="ECO:0007669"/>
    <property type="project" value="TreeGrafter"/>
</dbReference>
<keyword evidence="6" id="KW-1185">Reference proteome</keyword>
<dbReference type="InterPro" id="IPR030381">
    <property type="entry name" value="G_DYNAMIN_dom"/>
</dbReference>
<dbReference type="Pfam" id="PF00350">
    <property type="entry name" value="Dynamin_N"/>
    <property type="match status" value="1"/>
</dbReference>
<dbReference type="Gene3D" id="1.20.120.1240">
    <property type="entry name" value="Dynamin, middle domain"/>
    <property type="match status" value="1"/>
</dbReference>
<dbReference type="SUPFAM" id="SSF52540">
    <property type="entry name" value="P-loop containing nucleoside triphosphate hydrolases"/>
    <property type="match status" value="1"/>
</dbReference>
<dbReference type="RefSeq" id="XP_016758925.1">
    <property type="nucleotide sequence ID" value="XM_016903042.1"/>
</dbReference>
<evidence type="ECO:0000256" key="1">
    <source>
        <dbReference type="ARBA" id="ARBA00022741"/>
    </source>
</evidence>
<dbReference type="InterPro" id="IPR022812">
    <property type="entry name" value="Dynamin"/>
</dbReference>
<feature type="domain" description="Dynamin-type G" evidence="4">
    <location>
        <begin position="36"/>
        <end position="329"/>
    </location>
</feature>
<dbReference type="InterPro" id="IPR000375">
    <property type="entry name" value="Dynamin_stalk"/>
</dbReference>
<dbReference type="PANTHER" id="PTHR11566:SF21">
    <property type="entry name" value="DYNAMIN RELATED PROTEIN 1, ISOFORM A"/>
    <property type="match status" value="1"/>
</dbReference>